<dbReference type="Proteomes" id="UP000249396">
    <property type="component" value="Unassembled WGS sequence"/>
</dbReference>
<keyword evidence="2" id="KW-0378">Hydrolase</keyword>
<dbReference type="EMBL" id="QJPH01000283">
    <property type="protein sequence ID" value="PZN80514.1"/>
    <property type="molecule type" value="Genomic_DNA"/>
</dbReference>
<dbReference type="Gene3D" id="3.40.50.1820">
    <property type="entry name" value="alpha/beta hydrolase"/>
    <property type="match status" value="1"/>
</dbReference>
<dbReference type="Pfam" id="PF00561">
    <property type="entry name" value="Abhydrolase_1"/>
    <property type="match status" value="1"/>
</dbReference>
<protein>
    <submittedName>
        <fullName evidence="2">Alpha/beta hydrolase</fullName>
    </submittedName>
</protein>
<dbReference type="PRINTS" id="PR00111">
    <property type="entry name" value="ABHYDROLASE"/>
</dbReference>
<evidence type="ECO:0000313" key="3">
    <source>
        <dbReference type="Proteomes" id="UP000249396"/>
    </source>
</evidence>
<proteinExistence type="predicted"/>
<organism evidence="2 3">
    <name type="scientific">Candidatus Methylumidiphilus alinenensis</name>
    <dbReference type="NCBI Taxonomy" id="2202197"/>
    <lineage>
        <taxon>Bacteria</taxon>
        <taxon>Pseudomonadati</taxon>
        <taxon>Pseudomonadota</taxon>
        <taxon>Gammaproteobacteria</taxon>
        <taxon>Methylococcales</taxon>
        <taxon>Candidatus Methylumidiphilus</taxon>
    </lineage>
</organism>
<feature type="domain" description="AB hydrolase-1" evidence="1">
    <location>
        <begin position="20"/>
        <end position="251"/>
    </location>
</feature>
<dbReference type="SUPFAM" id="SSF53474">
    <property type="entry name" value="alpha/beta-Hydrolases"/>
    <property type="match status" value="1"/>
</dbReference>
<accession>A0A2W4T6V7</accession>
<dbReference type="InterPro" id="IPR050471">
    <property type="entry name" value="AB_hydrolase"/>
</dbReference>
<name>A0A2W4T6V7_9GAMM</name>
<comment type="caution">
    <text evidence="2">The sequence shown here is derived from an EMBL/GenBank/DDBJ whole genome shotgun (WGS) entry which is preliminary data.</text>
</comment>
<gene>
    <name evidence="2" type="ORF">DM484_09825</name>
</gene>
<evidence type="ECO:0000313" key="2">
    <source>
        <dbReference type="EMBL" id="PZN80514.1"/>
    </source>
</evidence>
<dbReference type="GO" id="GO:0016787">
    <property type="term" value="F:hydrolase activity"/>
    <property type="evidence" value="ECO:0007669"/>
    <property type="project" value="UniProtKB-KW"/>
</dbReference>
<dbReference type="AlphaFoldDB" id="A0A2W4T6V7"/>
<evidence type="ECO:0000259" key="1">
    <source>
        <dbReference type="Pfam" id="PF00561"/>
    </source>
</evidence>
<reference evidence="2 3" key="1">
    <citation type="journal article" date="2018" name="Aquat. Microb. Ecol.">
        <title>Gammaproteobacterial methanotrophs dominate.</title>
        <authorList>
            <person name="Rissanen A.J."/>
            <person name="Saarenheimo J."/>
            <person name="Tiirola M."/>
            <person name="Peura S."/>
            <person name="Aalto S.L."/>
            <person name="Karvinen A."/>
            <person name="Nykanen H."/>
        </authorList>
    </citation>
    <scope>NUCLEOTIDE SEQUENCE [LARGE SCALE GENOMIC DNA]</scope>
    <source>
        <strain evidence="2">AMbin10</strain>
    </source>
</reference>
<sequence>MPTVKVDDLDIYYETHGEGPPLLLVAGLASDSQSWQPVLDTLAADFKVIVFDNRGVGRTTPQEATTSITRMADDCVGLAQQLGIEKFHLLGHSMGGFIALETAIRFPDRVDKLIVAAAAATDSARNHYLFADWAADRNAGMDPARWFCNFFYWIFTAGFFDDSKSVQAALRFALDYPYPQSPAAFDQQVRAMADFDCREMLCSVHAKTLVLAGGEDLLFPPGVCRELARAIPRAEFSQIEQAAHSIFIEKPKDFTAAVLGFLGQG</sequence>
<dbReference type="PANTHER" id="PTHR43433:SF5">
    <property type="entry name" value="AB HYDROLASE-1 DOMAIN-CONTAINING PROTEIN"/>
    <property type="match status" value="1"/>
</dbReference>
<dbReference type="InterPro" id="IPR000073">
    <property type="entry name" value="AB_hydrolase_1"/>
</dbReference>
<dbReference type="InterPro" id="IPR029058">
    <property type="entry name" value="AB_hydrolase_fold"/>
</dbReference>
<dbReference type="PANTHER" id="PTHR43433">
    <property type="entry name" value="HYDROLASE, ALPHA/BETA FOLD FAMILY PROTEIN"/>
    <property type="match status" value="1"/>
</dbReference>